<dbReference type="Proteomes" id="UP000244911">
    <property type="component" value="Unassembled WGS sequence"/>
</dbReference>
<dbReference type="GO" id="GO:0003676">
    <property type="term" value="F:nucleic acid binding"/>
    <property type="evidence" value="ECO:0007669"/>
    <property type="project" value="InterPro"/>
</dbReference>
<dbReference type="Gene3D" id="3.40.50.150">
    <property type="entry name" value="Vaccinia Virus protein VP39"/>
    <property type="match status" value="2"/>
</dbReference>
<dbReference type="CDD" id="cd02440">
    <property type="entry name" value="AdoMet_MTases"/>
    <property type="match status" value="1"/>
</dbReference>
<evidence type="ECO:0000256" key="2">
    <source>
        <dbReference type="ARBA" id="ARBA00022552"/>
    </source>
</evidence>
<dbReference type="PROSITE" id="PS00092">
    <property type="entry name" value="N6_MTASE"/>
    <property type="match status" value="1"/>
</dbReference>
<dbReference type="PANTHER" id="PTHR47816">
    <property type="entry name" value="RIBOSOMAL RNA SMALL SUBUNIT METHYLTRANSFERASE C"/>
    <property type="match status" value="1"/>
</dbReference>
<dbReference type="InterPro" id="IPR002052">
    <property type="entry name" value="DNA_methylase_N6_adenine_CS"/>
</dbReference>
<dbReference type="Pfam" id="PF05175">
    <property type="entry name" value="MTS"/>
    <property type="match status" value="1"/>
</dbReference>
<keyword evidence="2" id="KW-0698">rRNA processing</keyword>
<keyword evidence="3 7" id="KW-0489">Methyltransferase</keyword>
<dbReference type="RefSeq" id="WP_108855257.1">
    <property type="nucleotide sequence ID" value="NZ_OMOI01000001.1"/>
</dbReference>
<evidence type="ECO:0000256" key="4">
    <source>
        <dbReference type="ARBA" id="ARBA00022679"/>
    </source>
</evidence>
<name>A0A2R8AGH0_9RHOB</name>
<dbReference type="GO" id="GO:0052916">
    <property type="term" value="F:23S rRNA (guanine(1835)-N(2))-methyltransferase activity"/>
    <property type="evidence" value="ECO:0007669"/>
    <property type="project" value="UniProtKB-EC"/>
</dbReference>
<sequence length="329" mass="35847">MLQTRLSIALDDGLIALPDDGGILVIGPTPDHDVSALPKDRVTIYSHFYPDVQFWTARGFDVINDLPDTGFAAALICAPRSKTQAQAWLHAADQATQGGLVVLDGQKTDGMDSHLRTLKKRANLLGNLSKAHGKIVWFQGLDAPEWAARDIALPDGFTTRPGVFSAEKIDKGSEVLAAAMPDAINGRVADLGAGWGYLSRHILSREGVDVLDLIEADKVALDCARRNIDDPRAQFVWDDATTFTPDQPYDVVISNPPFHTSRAGRPELGQAFIQSAARILKPSGRFVMVANRHLPYEETLAKHFRVVEDLGGTSGFKLLAGLKPHRMAR</sequence>
<keyword evidence="5" id="KW-0949">S-adenosyl-L-methionine</keyword>
<organism evidence="7 8">
    <name type="scientific">Aliiroseovarius pelagivivens</name>
    <dbReference type="NCBI Taxonomy" id="1639690"/>
    <lineage>
        <taxon>Bacteria</taxon>
        <taxon>Pseudomonadati</taxon>
        <taxon>Pseudomonadota</taxon>
        <taxon>Alphaproteobacteria</taxon>
        <taxon>Rhodobacterales</taxon>
        <taxon>Paracoccaceae</taxon>
        <taxon>Aliiroseovarius</taxon>
    </lineage>
</organism>
<dbReference type="PANTHER" id="PTHR47816:SF4">
    <property type="entry name" value="RIBOSOMAL RNA SMALL SUBUNIT METHYLTRANSFERASE C"/>
    <property type="match status" value="1"/>
</dbReference>
<feature type="domain" description="Methyltransferase small" evidence="6">
    <location>
        <begin position="157"/>
        <end position="319"/>
    </location>
</feature>
<evidence type="ECO:0000313" key="7">
    <source>
        <dbReference type="EMBL" id="SPF75126.1"/>
    </source>
</evidence>
<keyword evidence="1" id="KW-0963">Cytoplasm</keyword>
<protein>
    <submittedName>
        <fullName evidence="7">Ribosomal RNA large subunit methyltransferase G</fullName>
        <ecNumber evidence="7">2.1.1.174</ecNumber>
    </submittedName>
</protein>
<evidence type="ECO:0000259" key="6">
    <source>
        <dbReference type="Pfam" id="PF05175"/>
    </source>
</evidence>
<proteinExistence type="predicted"/>
<evidence type="ECO:0000313" key="8">
    <source>
        <dbReference type="Proteomes" id="UP000244911"/>
    </source>
</evidence>
<dbReference type="EMBL" id="OMOI01000001">
    <property type="protein sequence ID" value="SPF75126.1"/>
    <property type="molecule type" value="Genomic_DNA"/>
</dbReference>
<dbReference type="OrthoDB" id="9816072at2"/>
<dbReference type="SUPFAM" id="SSF53335">
    <property type="entry name" value="S-adenosyl-L-methionine-dependent methyltransferases"/>
    <property type="match status" value="1"/>
</dbReference>
<keyword evidence="4 7" id="KW-0808">Transferase</keyword>
<dbReference type="AlphaFoldDB" id="A0A2R8AGH0"/>
<dbReference type="InterPro" id="IPR029063">
    <property type="entry name" value="SAM-dependent_MTases_sf"/>
</dbReference>
<evidence type="ECO:0000256" key="3">
    <source>
        <dbReference type="ARBA" id="ARBA00022603"/>
    </source>
</evidence>
<reference evidence="7 8" key="1">
    <citation type="submission" date="2018-03" db="EMBL/GenBank/DDBJ databases">
        <authorList>
            <person name="Keele B.F."/>
        </authorList>
    </citation>
    <scope>NUCLEOTIDE SEQUENCE [LARGE SCALE GENOMIC DNA]</scope>
    <source>
        <strain evidence="7 8">CECT 8811</strain>
    </source>
</reference>
<dbReference type="InterPro" id="IPR007848">
    <property type="entry name" value="Small_mtfrase_dom"/>
</dbReference>
<gene>
    <name evidence="7" type="primary">rlmG</name>
    <name evidence="7" type="ORF">ALP8811_00110</name>
</gene>
<evidence type="ECO:0000256" key="1">
    <source>
        <dbReference type="ARBA" id="ARBA00022490"/>
    </source>
</evidence>
<dbReference type="EC" id="2.1.1.174" evidence="7"/>
<accession>A0A2R8AGH0</accession>
<dbReference type="InterPro" id="IPR046977">
    <property type="entry name" value="RsmC/RlmG"/>
</dbReference>
<keyword evidence="8" id="KW-1185">Reference proteome</keyword>
<evidence type="ECO:0000256" key="5">
    <source>
        <dbReference type="ARBA" id="ARBA00022691"/>
    </source>
</evidence>